<sequence>MTTEVSLKQIFIAFNISNCRIPQNQPPKKPRHGFLNFSTEQDAQNALQSIQGKIIDGNRITINYKHIKQEKKPKVKKQQDIKGIKGINNVDEQECDQDDSDDDINDVDDEKSQRSENLSSFKSEDEKKGSKFLDDLNEIMSVVSVDRVTVIRVYMEHGKDVAETINYLIDHPQ</sequence>
<dbReference type="GO" id="GO:0003723">
    <property type="term" value="F:RNA binding"/>
    <property type="evidence" value="ECO:0007669"/>
    <property type="project" value="UniProtKB-UniRule"/>
</dbReference>
<evidence type="ECO:0000313" key="4">
    <source>
        <dbReference type="EMBL" id="KAA6370103.1"/>
    </source>
</evidence>
<dbReference type="Proteomes" id="UP000324800">
    <property type="component" value="Unassembled WGS sequence"/>
</dbReference>
<dbReference type="SUPFAM" id="SSF54928">
    <property type="entry name" value="RNA-binding domain, RBD"/>
    <property type="match status" value="1"/>
</dbReference>
<gene>
    <name evidence="4" type="ORF">EZS28_034370</name>
</gene>
<dbReference type="Pfam" id="PF00076">
    <property type="entry name" value="RRM_1"/>
    <property type="match status" value="1"/>
</dbReference>
<evidence type="ECO:0000313" key="5">
    <source>
        <dbReference type="Proteomes" id="UP000324800"/>
    </source>
</evidence>
<feature type="compositionally biased region" description="Acidic residues" evidence="2">
    <location>
        <begin position="91"/>
        <end position="109"/>
    </location>
</feature>
<dbReference type="Gene3D" id="3.30.70.330">
    <property type="match status" value="1"/>
</dbReference>
<evidence type="ECO:0000256" key="2">
    <source>
        <dbReference type="SAM" id="MobiDB-lite"/>
    </source>
</evidence>
<proteinExistence type="predicted"/>
<accession>A0A5J4UIQ9</accession>
<feature type="domain" description="RRM" evidence="3">
    <location>
        <begin position="1"/>
        <end position="67"/>
    </location>
</feature>
<evidence type="ECO:0000259" key="3">
    <source>
        <dbReference type="PROSITE" id="PS50102"/>
    </source>
</evidence>
<feature type="region of interest" description="Disordered" evidence="2">
    <location>
        <begin position="69"/>
        <end position="124"/>
    </location>
</feature>
<keyword evidence="1" id="KW-0694">RNA-binding</keyword>
<dbReference type="OrthoDB" id="439808at2759"/>
<organism evidence="4 5">
    <name type="scientific">Streblomastix strix</name>
    <dbReference type="NCBI Taxonomy" id="222440"/>
    <lineage>
        <taxon>Eukaryota</taxon>
        <taxon>Metamonada</taxon>
        <taxon>Preaxostyla</taxon>
        <taxon>Oxymonadida</taxon>
        <taxon>Streblomastigidae</taxon>
        <taxon>Streblomastix</taxon>
    </lineage>
</organism>
<dbReference type="InterPro" id="IPR012677">
    <property type="entry name" value="Nucleotide-bd_a/b_plait_sf"/>
</dbReference>
<dbReference type="InterPro" id="IPR000504">
    <property type="entry name" value="RRM_dom"/>
</dbReference>
<name>A0A5J4UIQ9_9EUKA</name>
<comment type="caution">
    <text evidence="4">The sequence shown here is derived from an EMBL/GenBank/DDBJ whole genome shotgun (WGS) entry which is preliminary data.</text>
</comment>
<dbReference type="CDD" id="cd00590">
    <property type="entry name" value="RRM_SF"/>
    <property type="match status" value="1"/>
</dbReference>
<evidence type="ECO:0000256" key="1">
    <source>
        <dbReference type="PROSITE-ProRule" id="PRU00176"/>
    </source>
</evidence>
<dbReference type="PROSITE" id="PS50102">
    <property type="entry name" value="RRM"/>
    <property type="match status" value="1"/>
</dbReference>
<reference evidence="4 5" key="1">
    <citation type="submission" date="2019-03" db="EMBL/GenBank/DDBJ databases">
        <title>Single cell metagenomics reveals metabolic interactions within the superorganism composed of flagellate Streblomastix strix and complex community of Bacteroidetes bacteria on its surface.</title>
        <authorList>
            <person name="Treitli S.C."/>
            <person name="Kolisko M."/>
            <person name="Husnik F."/>
            <person name="Keeling P."/>
            <person name="Hampl V."/>
        </authorList>
    </citation>
    <scope>NUCLEOTIDE SEQUENCE [LARGE SCALE GENOMIC DNA]</scope>
    <source>
        <strain evidence="4">ST1C</strain>
    </source>
</reference>
<dbReference type="AlphaFoldDB" id="A0A5J4UIQ9"/>
<protein>
    <recommendedName>
        <fullName evidence="3">RRM domain-containing protein</fullName>
    </recommendedName>
</protein>
<dbReference type="EMBL" id="SNRW01015716">
    <property type="protein sequence ID" value="KAA6370103.1"/>
    <property type="molecule type" value="Genomic_DNA"/>
</dbReference>
<dbReference type="InterPro" id="IPR035979">
    <property type="entry name" value="RBD_domain_sf"/>
</dbReference>